<evidence type="ECO:0000256" key="6">
    <source>
        <dbReference type="ARBA" id="ARBA00022723"/>
    </source>
</evidence>
<evidence type="ECO:0000256" key="14">
    <source>
        <dbReference type="PIRSR" id="PIRSR605478-4"/>
    </source>
</evidence>
<dbReference type="CDD" id="cd02012">
    <property type="entry name" value="TPP_TK"/>
    <property type="match status" value="1"/>
</dbReference>
<dbReference type="InterPro" id="IPR005474">
    <property type="entry name" value="Transketolase_N"/>
</dbReference>
<dbReference type="EC" id="2.2.1.1" evidence="3 10"/>
<protein>
    <recommendedName>
        <fullName evidence="4 10">Transketolase</fullName>
        <ecNumber evidence="3 10">2.2.1.1</ecNumber>
    </recommendedName>
</protein>
<accession>A0ABC9P4L9</accession>
<dbReference type="InterPro" id="IPR005478">
    <property type="entry name" value="Transketolase_bac-like"/>
</dbReference>
<keyword evidence="6 14" id="KW-0479">Metal-binding</keyword>
<reference evidence="18 19" key="1">
    <citation type="submission" date="2010-09" db="EMBL/GenBank/DDBJ databases">
        <authorList>
            <person name="Weinstock G."/>
            <person name="Sodergren E."/>
            <person name="Clifton S."/>
            <person name="Fulton L."/>
            <person name="Fulton B."/>
            <person name="Courtney L."/>
            <person name="Fronick C."/>
            <person name="Harrison M."/>
            <person name="Strong C."/>
            <person name="Farmer C."/>
            <person name="Delahaunty K."/>
            <person name="Markovic C."/>
            <person name="Hall O."/>
            <person name="Minx P."/>
            <person name="Tomlinson C."/>
            <person name="Mitreva M."/>
            <person name="Hou S."/>
            <person name="Chen J."/>
            <person name="Wollam A."/>
            <person name="Pepin K.H."/>
            <person name="Johnson M."/>
            <person name="Bhonagiri V."/>
            <person name="Zhang X."/>
            <person name="Suruliraj S."/>
            <person name="Warren W."/>
            <person name="Chinwalla A."/>
            <person name="Mardis E.R."/>
            <person name="Wilson R.K."/>
        </authorList>
    </citation>
    <scope>NUCLEOTIDE SEQUENCE [LARGE SCALE GENOMIC DNA]</scope>
    <source>
        <strain evidence="18 19">TX0630</strain>
    </source>
</reference>
<dbReference type="SUPFAM" id="SSF52922">
    <property type="entry name" value="TK C-terminal domain-like"/>
    <property type="match status" value="1"/>
</dbReference>
<feature type="binding site" evidence="12">
    <location>
        <position position="464"/>
    </location>
    <ligand>
        <name>substrate</name>
    </ligand>
</feature>
<evidence type="ECO:0000256" key="9">
    <source>
        <dbReference type="ARBA" id="ARBA00049473"/>
    </source>
</evidence>
<evidence type="ECO:0000256" key="8">
    <source>
        <dbReference type="ARBA" id="ARBA00023052"/>
    </source>
</evidence>
<feature type="domain" description="Transketolase-like pyrimidine-binding" evidence="17">
    <location>
        <begin position="357"/>
        <end position="528"/>
    </location>
</feature>
<dbReference type="AlphaFoldDB" id="A0ABC9P4L9"/>
<dbReference type="Gene3D" id="3.40.50.970">
    <property type="match status" value="2"/>
</dbReference>
<dbReference type="InterPro" id="IPR009014">
    <property type="entry name" value="Transketo_C/PFOR_II"/>
</dbReference>
<comment type="cofactor">
    <cofactor evidence="13">
        <name>thiamine diphosphate</name>
        <dbReference type="ChEBI" id="CHEBI:58937"/>
    </cofactor>
    <text evidence="13">Binds 1 thiamine pyrophosphate per subunit. During the reaction, the substrate forms a covalent intermediate with the cofactor.</text>
</comment>
<dbReference type="Pfam" id="PF02779">
    <property type="entry name" value="Transket_pyr"/>
    <property type="match status" value="1"/>
</dbReference>
<dbReference type="FunFam" id="3.40.50.970:FF:000003">
    <property type="entry name" value="Transketolase"/>
    <property type="match status" value="1"/>
</dbReference>
<evidence type="ECO:0000256" key="2">
    <source>
        <dbReference type="ARBA" id="ARBA00011738"/>
    </source>
</evidence>
<evidence type="ECO:0000256" key="13">
    <source>
        <dbReference type="PIRSR" id="PIRSR605478-3"/>
    </source>
</evidence>
<dbReference type="PROSITE" id="PS00802">
    <property type="entry name" value="TRANSKETOLASE_2"/>
    <property type="match status" value="1"/>
</dbReference>
<proteinExistence type="inferred from homology"/>
<dbReference type="InterPro" id="IPR029061">
    <property type="entry name" value="THDP-binding"/>
</dbReference>
<dbReference type="Proteomes" id="UP000004933">
    <property type="component" value="Unassembled WGS sequence"/>
</dbReference>
<organism evidence="18 19">
    <name type="scientific">Enterococcus faecalis TX0630</name>
    <dbReference type="NCBI Taxonomy" id="749508"/>
    <lineage>
        <taxon>Bacteria</taxon>
        <taxon>Bacillati</taxon>
        <taxon>Bacillota</taxon>
        <taxon>Bacilli</taxon>
        <taxon>Lactobacillales</taxon>
        <taxon>Enterococcaceae</taxon>
        <taxon>Enterococcus</taxon>
    </lineage>
</organism>
<keyword evidence="7 14" id="KW-0460">Magnesium</keyword>
<dbReference type="InterPro" id="IPR020826">
    <property type="entry name" value="Transketolase_BS"/>
</dbReference>
<evidence type="ECO:0000256" key="1">
    <source>
        <dbReference type="ARBA" id="ARBA00007131"/>
    </source>
</evidence>
<dbReference type="PANTHER" id="PTHR43522:SF2">
    <property type="entry name" value="TRANSKETOLASE 1-RELATED"/>
    <property type="match status" value="1"/>
</dbReference>
<dbReference type="GO" id="GO:0046872">
    <property type="term" value="F:metal ion binding"/>
    <property type="evidence" value="ECO:0007669"/>
    <property type="project" value="UniProtKB-KW"/>
</dbReference>
<evidence type="ECO:0000256" key="7">
    <source>
        <dbReference type="ARBA" id="ARBA00022842"/>
    </source>
</evidence>
<keyword evidence="5 16" id="KW-0808">Transferase</keyword>
<feature type="binding site" evidence="12">
    <location>
        <position position="360"/>
    </location>
    <ligand>
        <name>substrate</name>
    </ligand>
</feature>
<dbReference type="NCBIfam" id="TIGR00232">
    <property type="entry name" value="tktlase_bact"/>
    <property type="match status" value="1"/>
</dbReference>
<feature type="site" description="Important for catalytic activity" evidence="15">
    <location>
        <position position="266"/>
    </location>
</feature>
<comment type="subunit">
    <text evidence="2 16">Homodimer.</text>
</comment>
<evidence type="ECO:0000313" key="19">
    <source>
        <dbReference type="Proteomes" id="UP000004933"/>
    </source>
</evidence>
<feature type="binding site" evidence="13">
    <location>
        <position position="191"/>
    </location>
    <ligand>
        <name>thiamine diphosphate</name>
        <dbReference type="ChEBI" id="CHEBI:58937"/>
    </ligand>
</feature>
<dbReference type="FunFam" id="3.40.50.920:FF:000003">
    <property type="entry name" value="Transketolase"/>
    <property type="match status" value="1"/>
</dbReference>
<dbReference type="PANTHER" id="PTHR43522">
    <property type="entry name" value="TRANSKETOLASE"/>
    <property type="match status" value="1"/>
</dbReference>
<dbReference type="Gene3D" id="3.40.50.920">
    <property type="match status" value="1"/>
</dbReference>
<feature type="binding site" evidence="12">
    <location>
        <position position="387"/>
    </location>
    <ligand>
        <name>substrate</name>
    </ligand>
</feature>
<comment type="similarity">
    <text evidence="1 16">Belongs to the transketolase family.</text>
</comment>
<feature type="active site" description="Proton donor" evidence="11">
    <location>
        <position position="414"/>
    </location>
</feature>
<dbReference type="SMART" id="SM00861">
    <property type="entry name" value="Transket_pyr"/>
    <property type="match status" value="1"/>
</dbReference>
<evidence type="ECO:0000259" key="17">
    <source>
        <dbReference type="SMART" id="SM00861"/>
    </source>
</evidence>
<dbReference type="EMBL" id="AEBE01000091">
    <property type="protein sequence ID" value="EFU89877.1"/>
    <property type="molecule type" value="Genomic_DNA"/>
</dbReference>
<feature type="binding site" evidence="13">
    <location>
        <position position="162"/>
    </location>
    <ligand>
        <name>thiamine diphosphate</name>
        <dbReference type="ChEBI" id="CHEBI:58937"/>
    </ligand>
</feature>
<evidence type="ECO:0000256" key="3">
    <source>
        <dbReference type="ARBA" id="ARBA00013152"/>
    </source>
</evidence>
<feature type="binding site" evidence="12">
    <location>
        <position position="266"/>
    </location>
    <ligand>
        <name>substrate</name>
    </ligand>
</feature>
<comment type="function">
    <text evidence="16">Catalyzes the transfer of a two-carbon ketol group from a ketose donor to an aldose acceptor, via a covalent intermediate with the cofactor thiamine pyrophosphate.</text>
</comment>
<evidence type="ECO:0000313" key="18">
    <source>
        <dbReference type="EMBL" id="EFU89877.1"/>
    </source>
</evidence>
<feature type="binding site" evidence="14">
    <location>
        <position position="193"/>
    </location>
    <ligand>
        <name>Mg(2+)</name>
        <dbReference type="ChEBI" id="CHEBI:18420"/>
    </ligand>
</feature>
<sequence>MIFLFDKTDQLGVNTIRTLSIEAVQKANSGHPGLPMGAAPMAYALWTKHLKVNPTTSRNWVDRDRFVLSAGHGSAMLYSLLHLSGYNVTIDDLKNFRQWDSKTPGHPEVHHTDGVEATTGPLGQGIAMAVGMAMAEAHLAATYNRDSFPIMDHYTYAICGDGDLMEGVSQEASSMAGHMKLGKLIVLYDSNDISLDGPTSKAFTENVGARYEAYGWQHILVKDGNDLDEIEAAIEAAKAETDKPTLIEVKTVIGYGAPKEGTSSVHGAPIGEEGITAAKAVYGWEYPDFTVPEEVAARFKETMIDEGQKAEAAWNEMFKNYEHAHPELAKQFKEAFANQLPEGWEQELPKYELGTSAASRVTSKETIQAISKVVPSFWGGSADLSASNNTMVAAEKDFEPGQYEGRNIWFGVREFAMAAAMNGIQLHGGSHVYGGTFFVFTDYLRPAIRLAALQKVPVTYVLTHDSVAVGEDGPTHEPIEQLASVRCIPNVHVIRPADGNETVAAWKIAMTSTETPTILVLSRQNLPVLEGTLEHASDSVQKGAYVLSPQKGEQPSGILIATGSEVNLAVEAQAKLAEEGIDVSVVSMPSFDLFEKQSAEYKESVLPKAVTKRVAIEAAASFGWERYVGTEGKTITIDHFGASAPGGLVLEKFGFTPENVVNTYKSL</sequence>
<comment type="catalytic activity">
    <reaction evidence="9 16">
        <text>D-sedoheptulose 7-phosphate + D-glyceraldehyde 3-phosphate = aldehydo-D-ribose 5-phosphate + D-xylulose 5-phosphate</text>
        <dbReference type="Rhea" id="RHEA:10508"/>
        <dbReference type="ChEBI" id="CHEBI:57483"/>
        <dbReference type="ChEBI" id="CHEBI:57737"/>
        <dbReference type="ChEBI" id="CHEBI:58273"/>
        <dbReference type="ChEBI" id="CHEBI:59776"/>
        <dbReference type="EC" id="2.2.1.1"/>
    </reaction>
</comment>
<evidence type="ECO:0000256" key="12">
    <source>
        <dbReference type="PIRSR" id="PIRSR605478-2"/>
    </source>
</evidence>
<comment type="caution">
    <text evidence="18">The sequence shown here is derived from an EMBL/GenBank/DDBJ whole genome shotgun (WGS) entry which is preliminary data.</text>
</comment>
<feature type="binding site" evidence="14">
    <location>
        <position position="191"/>
    </location>
    <ligand>
        <name>Mg(2+)</name>
        <dbReference type="ChEBI" id="CHEBI:18420"/>
    </ligand>
</feature>
<feature type="binding site" evidence="12">
    <location>
        <position position="472"/>
    </location>
    <ligand>
        <name>substrate</name>
    </ligand>
</feature>
<comment type="cofactor">
    <cofactor evidence="16">
        <name>Mg(2+)</name>
        <dbReference type="ChEBI" id="CHEBI:18420"/>
    </cofactor>
    <cofactor evidence="16">
        <name>Ca(2+)</name>
        <dbReference type="ChEBI" id="CHEBI:29108"/>
    </cofactor>
    <cofactor evidence="16">
        <name>Mn(2+)</name>
        <dbReference type="ChEBI" id="CHEBI:29035"/>
    </cofactor>
    <cofactor evidence="16">
        <name>Co(2+)</name>
        <dbReference type="ChEBI" id="CHEBI:48828"/>
    </cofactor>
    <text evidence="16">Binds 1 Mg(2+) ion per subunit. Can also utilize other divalent metal cations, such as Ca(2+), Mn(2+) and Co(2+).</text>
</comment>
<dbReference type="FunFam" id="3.40.50.970:FF:000004">
    <property type="entry name" value="Transketolase"/>
    <property type="match status" value="1"/>
</dbReference>
<feature type="binding site" evidence="13">
    <location>
        <position position="72"/>
    </location>
    <ligand>
        <name>thiamine diphosphate</name>
        <dbReference type="ChEBI" id="CHEBI:58937"/>
    </ligand>
</feature>
<feature type="binding site" evidence="13">
    <location>
        <begin position="120"/>
        <end position="122"/>
    </location>
    <ligand>
        <name>thiamine diphosphate</name>
        <dbReference type="ChEBI" id="CHEBI:58937"/>
    </ligand>
</feature>
<dbReference type="GO" id="GO:0004802">
    <property type="term" value="F:transketolase activity"/>
    <property type="evidence" value="ECO:0007669"/>
    <property type="project" value="UniProtKB-UniRule"/>
</dbReference>
<feature type="binding site" evidence="13">
    <location>
        <position position="266"/>
    </location>
    <ligand>
        <name>thiamine diphosphate</name>
        <dbReference type="ChEBI" id="CHEBI:58937"/>
    </ligand>
</feature>
<name>A0ABC9P4L9_ENTFL</name>
<keyword evidence="8 13" id="KW-0786">Thiamine pyrophosphate</keyword>
<feature type="binding site" evidence="12">
    <location>
        <position position="523"/>
    </location>
    <ligand>
        <name>substrate</name>
    </ligand>
</feature>
<dbReference type="InterPro" id="IPR049557">
    <property type="entry name" value="Transketolase_CS"/>
</dbReference>
<feature type="binding site" evidence="12">
    <location>
        <position position="31"/>
    </location>
    <ligand>
        <name>substrate</name>
    </ligand>
</feature>
<evidence type="ECO:0000256" key="15">
    <source>
        <dbReference type="PIRSR" id="PIRSR605478-5"/>
    </source>
</evidence>
<feature type="site" description="Important for catalytic activity" evidence="15">
    <location>
        <position position="31"/>
    </location>
</feature>
<dbReference type="InterPro" id="IPR005475">
    <property type="entry name" value="Transketolase-like_Pyr-bd"/>
</dbReference>
<evidence type="ECO:0000256" key="16">
    <source>
        <dbReference type="RuleBase" id="RU004996"/>
    </source>
</evidence>
<feature type="binding site" evidence="14">
    <location>
        <position position="161"/>
    </location>
    <ligand>
        <name>Mg(2+)</name>
        <dbReference type="ChEBI" id="CHEBI:18420"/>
    </ligand>
</feature>
<evidence type="ECO:0000256" key="10">
    <source>
        <dbReference type="NCBIfam" id="TIGR00232"/>
    </source>
</evidence>
<dbReference type="InterPro" id="IPR055152">
    <property type="entry name" value="Transketolase-like_C_2"/>
</dbReference>
<gene>
    <name evidence="18" type="primary">tkt</name>
    <name evidence="18" type="ORF">HMPREF9511_02163</name>
</gene>
<dbReference type="CDD" id="cd07033">
    <property type="entry name" value="TPP_PYR_DXS_TK_like"/>
    <property type="match status" value="1"/>
</dbReference>
<evidence type="ECO:0000256" key="4">
    <source>
        <dbReference type="ARBA" id="ARBA00016662"/>
    </source>
</evidence>
<feature type="binding site" evidence="13">
    <location>
        <position position="440"/>
    </location>
    <ligand>
        <name>thiamine diphosphate</name>
        <dbReference type="ChEBI" id="CHEBI:58937"/>
    </ligand>
</feature>
<keyword evidence="16" id="KW-0106">Calcium</keyword>
<dbReference type="Pfam" id="PF00456">
    <property type="entry name" value="Transketolase_N"/>
    <property type="match status" value="1"/>
</dbReference>
<dbReference type="Pfam" id="PF22613">
    <property type="entry name" value="Transketolase_C_1"/>
    <property type="match status" value="1"/>
</dbReference>
<dbReference type="InterPro" id="IPR033247">
    <property type="entry name" value="Transketolase_fam"/>
</dbReference>
<dbReference type="PROSITE" id="PS00801">
    <property type="entry name" value="TRANSKETOLASE_1"/>
    <property type="match status" value="1"/>
</dbReference>
<feature type="binding site" evidence="12">
    <location>
        <position position="476"/>
    </location>
    <ligand>
        <name>substrate</name>
    </ligand>
</feature>
<comment type="cofactor">
    <cofactor evidence="14">
        <name>Mg(2+)</name>
        <dbReference type="ChEBI" id="CHEBI:18420"/>
    </cofactor>
    <text evidence="14">Binds 1 Mg(2+) ion per subunit. Can also utilize other divalent metal cations, such as Ca(2+), Mn(2+) and Co(2+).</text>
</comment>
<evidence type="ECO:0000256" key="11">
    <source>
        <dbReference type="PIRSR" id="PIRSR605478-1"/>
    </source>
</evidence>
<evidence type="ECO:0000256" key="5">
    <source>
        <dbReference type="ARBA" id="ARBA00022679"/>
    </source>
</evidence>
<dbReference type="SUPFAM" id="SSF52518">
    <property type="entry name" value="Thiamin diphosphate-binding fold (THDP-binding)"/>
    <property type="match status" value="2"/>
</dbReference>